<keyword evidence="2" id="KW-0663">Pyridoxal phosphate</keyword>
<dbReference type="Proteomes" id="UP000703893">
    <property type="component" value="Unassembled WGS sequence"/>
</dbReference>
<protein>
    <submittedName>
        <fullName evidence="4">Aminotransferase class V-fold PLP-dependent enzyme</fullName>
    </submittedName>
</protein>
<evidence type="ECO:0000259" key="3">
    <source>
        <dbReference type="Pfam" id="PF00266"/>
    </source>
</evidence>
<dbReference type="InterPro" id="IPR015421">
    <property type="entry name" value="PyrdxlP-dep_Trfase_major"/>
</dbReference>
<dbReference type="InterPro" id="IPR015422">
    <property type="entry name" value="PyrdxlP-dep_Trfase_small"/>
</dbReference>
<name>A0A938BNA6_9BACT</name>
<gene>
    <name evidence="4" type="ORF">FJZ00_07140</name>
</gene>
<accession>A0A938BNA6</accession>
<dbReference type="PANTHER" id="PTHR43586:SF8">
    <property type="entry name" value="CYSTEINE DESULFURASE 1, CHLOROPLASTIC"/>
    <property type="match status" value="1"/>
</dbReference>
<dbReference type="AlphaFoldDB" id="A0A938BNA6"/>
<dbReference type="SUPFAM" id="SSF53383">
    <property type="entry name" value="PLP-dependent transferases"/>
    <property type="match status" value="1"/>
</dbReference>
<evidence type="ECO:0000313" key="4">
    <source>
        <dbReference type="EMBL" id="MBM3274910.1"/>
    </source>
</evidence>
<dbReference type="GO" id="GO:0008483">
    <property type="term" value="F:transaminase activity"/>
    <property type="evidence" value="ECO:0007669"/>
    <property type="project" value="UniProtKB-KW"/>
</dbReference>
<dbReference type="Gene3D" id="3.40.640.10">
    <property type="entry name" value="Type I PLP-dependent aspartate aminotransferase-like (Major domain)"/>
    <property type="match status" value="1"/>
</dbReference>
<dbReference type="Pfam" id="PF00266">
    <property type="entry name" value="Aminotran_5"/>
    <property type="match status" value="1"/>
</dbReference>
<comment type="caution">
    <text evidence="4">The sequence shown here is derived from an EMBL/GenBank/DDBJ whole genome shotgun (WGS) entry which is preliminary data.</text>
</comment>
<proteinExistence type="predicted"/>
<dbReference type="InterPro" id="IPR000192">
    <property type="entry name" value="Aminotrans_V_dom"/>
</dbReference>
<dbReference type="EMBL" id="VGJX01000373">
    <property type="protein sequence ID" value="MBM3274910.1"/>
    <property type="molecule type" value="Genomic_DNA"/>
</dbReference>
<reference evidence="4 5" key="1">
    <citation type="submission" date="2019-03" db="EMBL/GenBank/DDBJ databases">
        <title>Lake Tanganyika Metagenome-Assembled Genomes (MAGs).</title>
        <authorList>
            <person name="Tran P."/>
        </authorList>
    </citation>
    <scope>NUCLEOTIDE SEQUENCE [LARGE SCALE GENOMIC DNA]</scope>
    <source>
        <strain evidence="4">K_DeepCast_65m_m2_236</strain>
    </source>
</reference>
<dbReference type="InterPro" id="IPR015424">
    <property type="entry name" value="PyrdxlP-dep_Trfase"/>
</dbReference>
<feature type="domain" description="Aminotransferase class V" evidence="3">
    <location>
        <begin position="38"/>
        <end position="96"/>
    </location>
</feature>
<evidence type="ECO:0000256" key="2">
    <source>
        <dbReference type="ARBA" id="ARBA00022898"/>
    </source>
</evidence>
<evidence type="ECO:0000313" key="5">
    <source>
        <dbReference type="Proteomes" id="UP000703893"/>
    </source>
</evidence>
<feature type="non-terminal residue" evidence="4">
    <location>
        <position position="96"/>
    </location>
</feature>
<sequence>MTLTAPDLKTGRGKAFDVARVREDFPLLGTTAHGKPLVYLDNAATSQKPRQVLETLDRYYREGNANIHRGLYQLSQEATEAHDQAREKVRRWIHAA</sequence>
<dbReference type="Gene3D" id="3.90.1150.10">
    <property type="entry name" value="Aspartate Aminotransferase, domain 1"/>
    <property type="match status" value="1"/>
</dbReference>
<organism evidence="4 5">
    <name type="scientific">Candidatus Tanganyikabacteria bacterium</name>
    <dbReference type="NCBI Taxonomy" id="2961651"/>
    <lineage>
        <taxon>Bacteria</taxon>
        <taxon>Bacillati</taxon>
        <taxon>Candidatus Sericytochromatia</taxon>
        <taxon>Candidatus Tanganyikabacteria</taxon>
    </lineage>
</organism>
<comment type="cofactor">
    <cofactor evidence="1">
        <name>pyridoxal 5'-phosphate</name>
        <dbReference type="ChEBI" id="CHEBI:597326"/>
    </cofactor>
</comment>
<dbReference type="PANTHER" id="PTHR43586">
    <property type="entry name" value="CYSTEINE DESULFURASE"/>
    <property type="match status" value="1"/>
</dbReference>
<evidence type="ECO:0000256" key="1">
    <source>
        <dbReference type="ARBA" id="ARBA00001933"/>
    </source>
</evidence>
<keyword evidence="4" id="KW-0808">Transferase</keyword>
<keyword evidence="4" id="KW-0032">Aminotransferase</keyword>